<dbReference type="Proteomes" id="UP000014408">
    <property type="component" value="Unassembled WGS sequence"/>
</dbReference>
<dbReference type="RefSeq" id="WP_016457041.1">
    <property type="nucleotide sequence ID" value="NZ_KE150446.1"/>
</dbReference>
<evidence type="ECO:0000313" key="1">
    <source>
        <dbReference type="EMBL" id="EPD70822.1"/>
    </source>
</evidence>
<organism evidence="1 2">
    <name type="scientific">Corynebacterium pyruviciproducens ATCC BAA-1742</name>
    <dbReference type="NCBI Taxonomy" id="1125779"/>
    <lineage>
        <taxon>Bacteria</taxon>
        <taxon>Bacillati</taxon>
        <taxon>Actinomycetota</taxon>
        <taxon>Actinomycetes</taxon>
        <taxon>Mycobacteriales</taxon>
        <taxon>Corynebacteriaceae</taxon>
        <taxon>Corynebacterium</taxon>
    </lineage>
</organism>
<accession>S2ZLE9</accession>
<evidence type="ECO:0000313" key="2">
    <source>
        <dbReference type="Proteomes" id="UP000014408"/>
    </source>
</evidence>
<proteinExistence type="predicted"/>
<dbReference type="PATRIC" id="fig|1125779.3.peg.112"/>
<sequence length="130" mass="14357">MFGKKKNNDPIYDMLVTHLEKLEVKKHGDLINAAARQLDGEQILTAATGKVDGNPALIVACESGLVLFSGKPKKLTRRDVSYSDVRHVEDGLAFAGRWLVLQMTDGAIRMDKSHSKILPSLTELIQARMV</sequence>
<name>S2ZLE9_9CORY</name>
<keyword evidence="2" id="KW-1185">Reference proteome</keyword>
<dbReference type="HOGENOM" id="CLU_1934505_0_0_11"/>
<reference evidence="1 2" key="1">
    <citation type="submission" date="2013-05" db="EMBL/GenBank/DDBJ databases">
        <title>The Genome Sequence of Corynebacterium pyruviciproducens 1773O (ATCC BAA-1742).</title>
        <authorList>
            <consortium name="The Broad Institute Genomics Platform"/>
            <person name="Earl A."/>
            <person name="Ward D."/>
            <person name="Feldgarden M."/>
            <person name="Gevers D."/>
            <person name="Tong J."/>
            <person name="Walker B."/>
            <person name="Young S."/>
            <person name="Zeng Q."/>
            <person name="Gargeya S."/>
            <person name="Fitzgerald M."/>
            <person name="Haas B."/>
            <person name="Abouelleil A."/>
            <person name="Allen A.W."/>
            <person name="Alvarado L."/>
            <person name="Arachchi H.M."/>
            <person name="Berlin A.M."/>
            <person name="Chapman S.B."/>
            <person name="Gainer-Dewar J."/>
            <person name="Goldberg J."/>
            <person name="Griggs A."/>
            <person name="Gujja S."/>
            <person name="Hansen M."/>
            <person name="Howarth C."/>
            <person name="Imamovic A."/>
            <person name="Ireland A."/>
            <person name="Larimer J."/>
            <person name="McCowan C."/>
            <person name="Murphy C."/>
            <person name="Pearson M."/>
            <person name="Poon T.W."/>
            <person name="Priest M."/>
            <person name="Roberts A."/>
            <person name="Saif S."/>
            <person name="Shea T."/>
            <person name="Sisk P."/>
            <person name="Sykes S."/>
            <person name="Wortman J."/>
            <person name="Nusbaum C."/>
            <person name="Birren B."/>
        </authorList>
    </citation>
    <scope>NUCLEOTIDE SEQUENCE [LARGE SCALE GENOMIC DNA]</scope>
    <source>
        <strain evidence="1 2">ATCC BAA-1742</strain>
    </source>
</reference>
<evidence type="ECO:0008006" key="3">
    <source>
        <dbReference type="Google" id="ProtNLM"/>
    </source>
</evidence>
<dbReference type="AlphaFoldDB" id="S2ZLE9"/>
<dbReference type="EMBL" id="ATBY01000002">
    <property type="protein sequence ID" value="EPD70822.1"/>
    <property type="molecule type" value="Genomic_DNA"/>
</dbReference>
<gene>
    <name evidence="1" type="ORF">HMPREF1219_00117</name>
</gene>
<dbReference type="STRING" id="1125779.HMPREF1219_00117"/>
<protein>
    <recommendedName>
        <fullName evidence="3">YokE-like PH domain-containing protein</fullName>
    </recommendedName>
</protein>
<comment type="caution">
    <text evidence="1">The sequence shown here is derived from an EMBL/GenBank/DDBJ whole genome shotgun (WGS) entry which is preliminary data.</text>
</comment>